<dbReference type="Proteomes" id="UP000002505">
    <property type="component" value="Chromosome"/>
</dbReference>
<proteinExistence type="predicted"/>
<protein>
    <recommendedName>
        <fullName evidence="3">JmjC domain-containing protein</fullName>
    </recommendedName>
</protein>
<dbReference type="EMBL" id="CP001341">
    <property type="protein sequence ID" value="ACL38388.1"/>
    <property type="molecule type" value="Genomic_DNA"/>
</dbReference>
<dbReference type="HOGENOM" id="CLU_878938_0_0_11"/>
<gene>
    <name evidence="1" type="ordered locus">Achl_0389</name>
</gene>
<dbReference type="KEGG" id="ach:Achl_0389"/>
<sequence length="316" mass="33797">MDLSHELGVAIDRALTSQTSEPRYRVFKDGTLDYRACNQVARRWKAGAGKPQDQLREIAGNGAVLALNDVAAWNDNIRRCLTEDSRPLPATVSGDDVVTTDVYAFVSTAAGWTAFGAHVDFEHSIILDLDGAGRDVVTWPEGARYGQRMNDAKAFFGISMDWKEWLADSTRYRLAPGDIAVIRARQPHIFHANGPGMFLGISTVGHNTSSLGSSVSELAAGAALVPKHDSDLVSRITNAAVPPPVRLVDSVDLEVTPDGLRSHGKYVALSSTERNLFTANTAANIVAAFGAASPPAIRTVIAKLVMIGAAIVHPNT</sequence>
<dbReference type="eggNOG" id="ENOG502ZPDS">
    <property type="taxonomic scope" value="Bacteria"/>
</dbReference>
<reference evidence="1" key="1">
    <citation type="submission" date="2009-01" db="EMBL/GenBank/DDBJ databases">
        <title>Complete sequence of chromosome of Arthrobacter chlorophenolicus A6.</title>
        <authorList>
            <consortium name="US DOE Joint Genome Institute"/>
            <person name="Lucas S."/>
            <person name="Copeland A."/>
            <person name="Lapidus A."/>
            <person name="Glavina del Rio T."/>
            <person name="Tice H."/>
            <person name="Bruce D."/>
            <person name="Goodwin L."/>
            <person name="Pitluck S."/>
            <person name="Goltsman E."/>
            <person name="Clum A."/>
            <person name="Larimer F."/>
            <person name="Land M."/>
            <person name="Hauser L."/>
            <person name="Kyrpides N."/>
            <person name="Mikhailova N."/>
            <person name="Jansson J."/>
            <person name="Richardson P."/>
        </authorList>
    </citation>
    <scope>NUCLEOTIDE SEQUENCE [LARGE SCALE GENOMIC DNA]</scope>
    <source>
        <strain evidence="1">A6</strain>
    </source>
</reference>
<dbReference type="RefSeq" id="WP_015935615.1">
    <property type="nucleotide sequence ID" value="NC_011886.1"/>
</dbReference>
<dbReference type="InterPro" id="IPR011051">
    <property type="entry name" value="RmlC_Cupin_sf"/>
</dbReference>
<evidence type="ECO:0000313" key="1">
    <source>
        <dbReference type="EMBL" id="ACL38388.1"/>
    </source>
</evidence>
<dbReference type="AlphaFoldDB" id="B8HA04"/>
<keyword evidence="2" id="KW-1185">Reference proteome</keyword>
<evidence type="ECO:0000313" key="2">
    <source>
        <dbReference type="Proteomes" id="UP000002505"/>
    </source>
</evidence>
<accession>B8HA04</accession>
<evidence type="ECO:0008006" key="3">
    <source>
        <dbReference type="Google" id="ProtNLM"/>
    </source>
</evidence>
<organism evidence="1 2">
    <name type="scientific">Pseudarthrobacter chlorophenolicus (strain ATCC 700700 / DSM 12829 / CIP 107037 / JCM 12360 / KCTC 9906 / NCIMB 13794 / A6)</name>
    <name type="common">Arthrobacter chlorophenolicus</name>
    <dbReference type="NCBI Taxonomy" id="452863"/>
    <lineage>
        <taxon>Bacteria</taxon>
        <taxon>Bacillati</taxon>
        <taxon>Actinomycetota</taxon>
        <taxon>Actinomycetes</taxon>
        <taxon>Micrococcales</taxon>
        <taxon>Micrococcaceae</taxon>
        <taxon>Pseudarthrobacter</taxon>
    </lineage>
</organism>
<name>B8HA04_PSECP</name>
<dbReference type="SUPFAM" id="SSF51182">
    <property type="entry name" value="RmlC-like cupins"/>
    <property type="match status" value="1"/>
</dbReference>